<name>A0A929KXU0_9SPHI</name>
<organism evidence="3 4">
    <name type="scientific">Mucilaginibacter myungsuensis</name>
    <dbReference type="NCBI Taxonomy" id="649104"/>
    <lineage>
        <taxon>Bacteria</taxon>
        <taxon>Pseudomonadati</taxon>
        <taxon>Bacteroidota</taxon>
        <taxon>Sphingobacteriia</taxon>
        <taxon>Sphingobacteriales</taxon>
        <taxon>Sphingobacteriaceae</taxon>
        <taxon>Mucilaginibacter</taxon>
    </lineage>
</organism>
<sequence>MPEFLLHLDRELFYFFNHTLSNSFFDLVMPYLRKPAFWIPVYAFILIFCISQYKKRGIILILLLIATFALSDFGSASIIKPLVKRVRPCNDPVLATTIVHVESVNCGTGFSFPSSHASNHFAISVFLICVFARLWRWIWLWAILWATSVCLAQMYVGVHYPIDILAGAIYGTIVGYLFGAVLVKKFIPDLY</sequence>
<reference evidence="3" key="1">
    <citation type="submission" date="2020-10" db="EMBL/GenBank/DDBJ databases">
        <title>Mucilaginibacter mali sp. nov., isolated from rhizosphere soil of apple orchard.</title>
        <authorList>
            <person name="Lee J.-S."/>
            <person name="Kim H.S."/>
            <person name="Kim J.-S."/>
        </authorList>
    </citation>
    <scope>NUCLEOTIDE SEQUENCE</scope>
    <source>
        <strain evidence="3">KCTC 22746</strain>
    </source>
</reference>
<feature type="transmembrane region" description="Helical" evidence="1">
    <location>
        <begin position="59"/>
        <end position="79"/>
    </location>
</feature>
<keyword evidence="1" id="KW-0472">Membrane</keyword>
<gene>
    <name evidence="3" type="ORF">IRJ16_11460</name>
</gene>
<dbReference type="InterPro" id="IPR036938">
    <property type="entry name" value="PAP2/HPO_sf"/>
</dbReference>
<keyword evidence="1" id="KW-0812">Transmembrane</keyword>
<proteinExistence type="predicted"/>
<feature type="transmembrane region" description="Helical" evidence="1">
    <location>
        <begin position="164"/>
        <end position="183"/>
    </location>
</feature>
<dbReference type="SMART" id="SM00014">
    <property type="entry name" value="acidPPc"/>
    <property type="match status" value="1"/>
</dbReference>
<evidence type="ECO:0000313" key="3">
    <source>
        <dbReference type="EMBL" id="MBE9662500.1"/>
    </source>
</evidence>
<feature type="transmembrane region" description="Helical" evidence="1">
    <location>
        <begin position="36"/>
        <end position="53"/>
    </location>
</feature>
<dbReference type="Proteomes" id="UP000622475">
    <property type="component" value="Unassembled WGS sequence"/>
</dbReference>
<comment type="caution">
    <text evidence="3">The sequence shown here is derived from an EMBL/GenBank/DDBJ whole genome shotgun (WGS) entry which is preliminary data.</text>
</comment>
<keyword evidence="1" id="KW-1133">Transmembrane helix</keyword>
<evidence type="ECO:0000313" key="4">
    <source>
        <dbReference type="Proteomes" id="UP000622475"/>
    </source>
</evidence>
<evidence type="ECO:0000259" key="2">
    <source>
        <dbReference type="SMART" id="SM00014"/>
    </source>
</evidence>
<feature type="domain" description="Phosphatidic acid phosphatase type 2/haloperoxidase" evidence="2">
    <location>
        <begin position="60"/>
        <end position="179"/>
    </location>
</feature>
<dbReference type="PANTHER" id="PTHR14969">
    <property type="entry name" value="SPHINGOSINE-1-PHOSPHATE PHOSPHOHYDROLASE"/>
    <property type="match status" value="1"/>
</dbReference>
<dbReference type="InterPro" id="IPR000326">
    <property type="entry name" value="PAP2/HPO"/>
</dbReference>
<dbReference type="RefSeq" id="WP_194111721.1">
    <property type="nucleotide sequence ID" value="NZ_JADFFL010000004.1"/>
</dbReference>
<dbReference type="PANTHER" id="PTHR14969:SF13">
    <property type="entry name" value="AT30094P"/>
    <property type="match status" value="1"/>
</dbReference>
<dbReference type="AlphaFoldDB" id="A0A929KXU0"/>
<dbReference type="EMBL" id="JADFFL010000004">
    <property type="protein sequence ID" value="MBE9662500.1"/>
    <property type="molecule type" value="Genomic_DNA"/>
</dbReference>
<dbReference type="Gene3D" id="1.20.144.10">
    <property type="entry name" value="Phosphatidic acid phosphatase type 2/haloperoxidase"/>
    <property type="match status" value="1"/>
</dbReference>
<protein>
    <submittedName>
        <fullName evidence="3">Phosphatase PAP2 family protein</fullName>
    </submittedName>
</protein>
<dbReference type="SUPFAM" id="SSF48317">
    <property type="entry name" value="Acid phosphatase/Vanadium-dependent haloperoxidase"/>
    <property type="match status" value="1"/>
</dbReference>
<evidence type="ECO:0000256" key="1">
    <source>
        <dbReference type="SAM" id="Phobius"/>
    </source>
</evidence>
<keyword evidence="4" id="KW-1185">Reference proteome</keyword>
<feature type="transmembrane region" description="Helical" evidence="1">
    <location>
        <begin position="137"/>
        <end position="158"/>
    </location>
</feature>
<dbReference type="Pfam" id="PF01569">
    <property type="entry name" value="PAP2"/>
    <property type="match status" value="1"/>
</dbReference>
<accession>A0A929KXU0</accession>